<proteinExistence type="inferred from homology"/>
<dbReference type="PANTHER" id="PTHR44068">
    <property type="entry name" value="ZGC:194242"/>
    <property type="match status" value="1"/>
</dbReference>
<dbReference type="SUPFAM" id="SSF53335">
    <property type="entry name" value="S-adenosyl-L-methionine-dependent methyltransferases"/>
    <property type="match status" value="1"/>
</dbReference>
<sequence length="313" mass="34866">MAEKTFVKEHDELYREAKVSNDHATVTSHYYSVMSTVIDEYFNGNFHFVPPNRAGLKLDEALSDLHHRIGECLELSEGKTCIDIGCGIGGVINDLEGTGAEITGITIAPNEVEIGNTNFQKSGIYPRCQLVEGDCHKMPFPDASKDTAYAIYALKYFVNLTPILNEIARVLKPGGRFVIYDLVKTNKYDETNEEHRSIIEGFEYACGMPSIHYRDEMVEVAKNAGLKLVESVDLSEETGFPYYYCFTSSPTFMWLAQSPVIKGLIKVAQALHILPQGFHKFNETFLSGTVLKIVEGGKRGILAGSEILVFEKV</sequence>
<dbReference type="InterPro" id="IPR050447">
    <property type="entry name" value="Erg6_SMT_methyltransf"/>
</dbReference>
<keyword evidence="1 5" id="KW-0489">Methyltransferase</keyword>
<evidence type="ECO:0000313" key="8">
    <source>
        <dbReference type="WBParaSite" id="Pan_g8905.t1"/>
    </source>
</evidence>
<dbReference type="Gene3D" id="3.40.50.150">
    <property type="entry name" value="Vaccinia Virus protein VP39"/>
    <property type="match status" value="1"/>
</dbReference>
<evidence type="ECO:0000256" key="4">
    <source>
        <dbReference type="ARBA" id="ARBA00038188"/>
    </source>
</evidence>
<comment type="similarity">
    <text evidence="4 5">Belongs to the class I-like SAM-binding methyltransferase superfamily. Erg6/SMT family.</text>
</comment>
<dbReference type="Pfam" id="PF08241">
    <property type="entry name" value="Methyltransf_11"/>
    <property type="match status" value="1"/>
</dbReference>
<evidence type="ECO:0000256" key="5">
    <source>
        <dbReference type="PROSITE-ProRule" id="PRU01022"/>
    </source>
</evidence>
<evidence type="ECO:0000313" key="7">
    <source>
        <dbReference type="Proteomes" id="UP000492821"/>
    </source>
</evidence>
<dbReference type="PANTHER" id="PTHR44068:SF1">
    <property type="entry name" value="HYPOTHETICAL LOC100005854"/>
    <property type="match status" value="1"/>
</dbReference>
<evidence type="ECO:0000256" key="3">
    <source>
        <dbReference type="ARBA" id="ARBA00022691"/>
    </source>
</evidence>
<dbReference type="InterPro" id="IPR013216">
    <property type="entry name" value="Methyltransf_11"/>
</dbReference>
<keyword evidence="2 5" id="KW-0808">Transferase</keyword>
<evidence type="ECO:0000259" key="6">
    <source>
        <dbReference type="PROSITE" id="PS51685"/>
    </source>
</evidence>
<organism evidence="7 8">
    <name type="scientific">Panagrellus redivivus</name>
    <name type="common">Microworm</name>
    <dbReference type="NCBI Taxonomy" id="6233"/>
    <lineage>
        <taxon>Eukaryota</taxon>
        <taxon>Metazoa</taxon>
        <taxon>Ecdysozoa</taxon>
        <taxon>Nematoda</taxon>
        <taxon>Chromadorea</taxon>
        <taxon>Rhabditida</taxon>
        <taxon>Tylenchina</taxon>
        <taxon>Panagrolaimomorpha</taxon>
        <taxon>Panagrolaimoidea</taxon>
        <taxon>Panagrolaimidae</taxon>
        <taxon>Panagrellus</taxon>
    </lineage>
</organism>
<dbReference type="AlphaFoldDB" id="A0A7E4WAI2"/>
<protein>
    <submittedName>
        <fullName evidence="8">SAM_MT_ERG6_SMT domain-containing protein</fullName>
    </submittedName>
</protein>
<dbReference type="WBParaSite" id="Pan_g8905.t1">
    <property type="protein sequence ID" value="Pan_g8905.t1"/>
    <property type="gene ID" value="Pan_g8905"/>
</dbReference>
<dbReference type="PROSITE" id="PS51685">
    <property type="entry name" value="SAM_MT_ERG6_SMT"/>
    <property type="match status" value="1"/>
</dbReference>
<dbReference type="InterPro" id="IPR030384">
    <property type="entry name" value="MeTrfase_SMT"/>
</dbReference>
<keyword evidence="7" id="KW-1185">Reference proteome</keyword>
<accession>A0A7E4WAI2</accession>
<dbReference type="CDD" id="cd02440">
    <property type="entry name" value="AdoMet_MTases"/>
    <property type="match status" value="1"/>
</dbReference>
<name>A0A7E4WAI2_PANRE</name>
<keyword evidence="3 5" id="KW-0949">S-adenosyl-L-methionine</keyword>
<dbReference type="GO" id="GO:0003838">
    <property type="term" value="F:sterol 24-C-methyltransferase activity"/>
    <property type="evidence" value="ECO:0007669"/>
    <property type="project" value="TreeGrafter"/>
</dbReference>
<dbReference type="InterPro" id="IPR029063">
    <property type="entry name" value="SAM-dependent_MTases_sf"/>
</dbReference>
<evidence type="ECO:0000256" key="2">
    <source>
        <dbReference type="ARBA" id="ARBA00022679"/>
    </source>
</evidence>
<dbReference type="Proteomes" id="UP000492821">
    <property type="component" value="Unassembled WGS sequence"/>
</dbReference>
<reference evidence="8" key="2">
    <citation type="submission" date="2020-10" db="UniProtKB">
        <authorList>
            <consortium name="WormBaseParasite"/>
        </authorList>
    </citation>
    <scope>IDENTIFICATION</scope>
</reference>
<feature type="domain" description="SAM-dependent methyltransferase Erg6/SMT-type" evidence="6">
    <location>
        <begin position="30"/>
        <end position="313"/>
    </location>
</feature>
<dbReference type="GO" id="GO:0032259">
    <property type="term" value="P:methylation"/>
    <property type="evidence" value="ECO:0007669"/>
    <property type="project" value="UniProtKB-KW"/>
</dbReference>
<dbReference type="GO" id="GO:0005783">
    <property type="term" value="C:endoplasmic reticulum"/>
    <property type="evidence" value="ECO:0007669"/>
    <property type="project" value="TreeGrafter"/>
</dbReference>
<reference evidence="7" key="1">
    <citation type="journal article" date="2013" name="Genetics">
        <title>The draft genome and transcriptome of Panagrellus redivivus are shaped by the harsh demands of a free-living lifestyle.</title>
        <authorList>
            <person name="Srinivasan J."/>
            <person name="Dillman A.R."/>
            <person name="Macchietto M.G."/>
            <person name="Heikkinen L."/>
            <person name="Lakso M."/>
            <person name="Fracchia K.M."/>
            <person name="Antoshechkin I."/>
            <person name="Mortazavi A."/>
            <person name="Wong G."/>
            <person name="Sternberg P.W."/>
        </authorList>
    </citation>
    <scope>NUCLEOTIDE SEQUENCE [LARGE SCALE GENOMIC DNA]</scope>
    <source>
        <strain evidence="7">MT8872</strain>
    </source>
</reference>
<evidence type="ECO:0000256" key="1">
    <source>
        <dbReference type="ARBA" id="ARBA00022603"/>
    </source>
</evidence>
<dbReference type="GO" id="GO:0016126">
    <property type="term" value="P:sterol biosynthetic process"/>
    <property type="evidence" value="ECO:0007669"/>
    <property type="project" value="TreeGrafter"/>
</dbReference>